<evidence type="ECO:0000313" key="4">
    <source>
        <dbReference type="Proteomes" id="UP000218811"/>
    </source>
</evidence>
<reference evidence="3 4" key="1">
    <citation type="journal article" date="2012" name="Science">
        <title>The Paleozoic origin of enzymatic lignin decomposition reconstructed from 31 fungal genomes.</title>
        <authorList>
            <person name="Floudas D."/>
            <person name="Binder M."/>
            <person name="Riley R."/>
            <person name="Barry K."/>
            <person name="Blanchette R.A."/>
            <person name="Henrissat B."/>
            <person name="Martinez A.T."/>
            <person name="Otillar R."/>
            <person name="Spatafora J.W."/>
            <person name="Yadav J.S."/>
            <person name="Aerts A."/>
            <person name="Benoit I."/>
            <person name="Boyd A."/>
            <person name="Carlson A."/>
            <person name="Copeland A."/>
            <person name="Coutinho P.M."/>
            <person name="de Vries R.P."/>
            <person name="Ferreira P."/>
            <person name="Findley K."/>
            <person name="Foster B."/>
            <person name="Gaskell J."/>
            <person name="Glotzer D."/>
            <person name="Gorecki P."/>
            <person name="Heitman J."/>
            <person name="Hesse C."/>
            <person name="Hori C."/>
            <person name="Igarashi K."/>
            <person name="Jurgens J.A."/>
            <person name="Kallen N."/>
            <person name="Kersten P."/>
            <person name="Kohler A."/>
            <person name="Kuees U."/>
            <person name="Kumar T.K.A."/>
            <person name="Kuo A."/>
            <person name="LaButti K."/>
            <person name="Larrondo L.F."/>
            <person name="Lindquist E."/>
            <person name="Ling A."/>
            <person name="Lombard V."/>
            <person name="Lucas S."/>
            <person name="Lundell T."/>
            <person name="Martin R."/>
            <person name="McLaughlin D.J."/>
            <person name="Morgenstern I."/>
            <person name="Morin E."/>
            <person name="Murat C."/>
            <person name="Nagy L.G."/>
            <person name="Nolan M."/>
            <person name="Ohm R.A."/>
            <person name="Patyshakuliyeva A."/>
            <person name="Rokas A."/>
            <person name="Ruiz-Duenas F.J."/>
            <person name="Sabat G."/>
            <person name="Salamov A."/>
            <person name="Samejima M."/>
            <person name="Schmutz J."/>
            <person name="Slot J.C."/>
            <person name="St John F."/>
            <person name="Stenlid J."/>
            <person name="Sun H."/>
            <person name="Sun S."/>
            <person name="Syed K."/>
            <person name="Tsang A."/>
            <person name="Wiebenga A."/>
            <person name="Young D."/>
            <person name="Pisabarro A."/>
            <person name="Eastwood D.C."/>
            <person name="Martin F."/>
            <person name="Cullen D."/>
            <person name="Grigoriev I.V."/>
            <person name="Hibbett D.S."/>
        </authorList>
    </citation>
    <scope>NUCLEOTIDE SEQUENCE [LARGE SCALE GENOMIC DNA]</scope>
    <source>
        <strain evidence="3 4">MD-104</strain>
    </source>
</reference>
<evidence type="ECO:0000256" key="1">
    <source>
        <dbReference type="SAM" id="MobiDB-lite"/>
    </source>
</evidence>
<dbReference type="OrthoDB" id="2653987at2759"/>
<feature type="region of interest" description="Disordered" evidence="1">
    <location>
        <begin position="131"/>
        <end position="162"/>
    </location>
</feature>
<feature type="transmembrane region" description="Helical" evidence="2">
    <location>
        <begin position="230"/>
        <end position="259"/>
    </location>
</feature>
<accession>A0A2H3J2S5</accession>
<proteinExistence type="predicted"/>
<feature type="transmembrane region" description="Helical" evidence="2">
    <location>
        <begin position="265"/>
        <end position="286"/>
    </location>
</feature>
<sequence>MQDSRRVRGNTHDATPATKRDLRKAILYVVKVWLDRLQLVSAITTFFASIDALLFSLASGATHIDNSTVHIWSRTDELTSACLAGALIFHICAAIVAFIGSFVLCRLELESAEAQEERLLDEETGGVDVRRTVTTTSQQATDTKHRLSASESPTLEEKQTPADPMQIGAFLEEEIRRKLLGRVVVRRAHPLDAFNGFTRRRPQERNASIATDTQHHRSGRFRTQELPIQMLARCLTLSVGMAMLGFALGTLGVLAYAWAVTPHSVSIFSTACLGGCLVAAAVAVVVP</sequence>
<keyword evidence="2" id="KW-0472">Membrane</keyword>
<protein>
    <recommendedName>
        <fullName evidence="5">Transmembrane protein</fullName>
    </recommendedName>
</protein>
<feature type="compositionally biased region" description="Low complexity" evidence="1">
    <location>
        <begin position="132"/>
        <end position="141"/>
    </location>
</feature>
<evidence type="ECO:0008006" key="5">
    <source>
        <dbReference type="Google" id="ProtNLM"/>
    </source>
</evidence>
<gene>
    <name evidence="3" type="ORF">WOLCODRAFT_166981</name>
</gene>
<evidence type="ECO:0000256" key="2">
    <source>
        <dbReference type="SAM" id="Phobius"/>
    </source>
</evidence>
<dbReference type="OMA" id="GILTYSW"/>
<keyword evidence="2" id="KW-1133">Transmembrane helix</keyword>
<keyword evidence="2" id="KW-0812">Transmembrane</keyword>
<dbReference type="Proteomes" id="UP000218811">
    <property type="component" value="Unassembled WGS sequence"/>
</dbReference>
<evidence type="ECO:0000313" key="3">
    <source>
        <dbReference type="EMBL" id="PCH36532.1"/>
    </source>
</evidence>
<dbReference type="AlphaFoldDB" id="A0A2H3J2S5"/>
<organism evidence="3 4">
    <name type="scientific">Wolfiporia cocos (strain MD-104)</name>
    <name type="common">Brown rot fungus</name>
    <dbReference type="NCBI Taxonomy" id="742152"/>
    <lineage>
        <taxon>Eukaryota</taxon>
        <taxon>Fungi</taxon>
        <taxon>Dikarya</taxon>
        <taxon>Basidiomycota</taxon>
        <taxon>Agaricomycotina</taxon>
        <taxon>Agaricomycetes</taxon>
        <taxon>Polyporales</taxon>
        <taxon>Phaeolaceae</taxon>
        <taxon>Wolfiporia</taxon>
    </lineage>
</organism>
<keyword evidence="4" id="KW-1185">Reference proteome</keyword>
<feature type="transmembrane region" description="Helical" evidence="2">
    <location>
        <begin position="39"/>
        <end position="58"/>
    </location>
</feature>
<name>A0A2H3J2S5_WOLCO</name>
<feature type="transmembrane region" description="Helical" evidence="2">
    <location>
        <begin position="78"/>
        <end position="105"/>
    </location>
</feature>
<dbReference type="EMBL" id="KB467887">
    <property type="protein sequence ID" value="PCH36532.1"/>
    <property type="molecule type" value="Genomic_DNA"/>
</dbReference>